<evidence type="ECO:0000313" key="1">
    <source>
        <dbReference type="EMBL" id="UYQ91482.1"/>
    </source>
</evidence>
<evidence type="ECO:0000313" key="2">
    <source>
        <dbReference type="Proteomes" id="UP001162741"/>
    </source>
</evidence>
<dbReference type="RefSeq" id="WP_244839696.1">
    <property type="nucleotide sequence ID" value="NZ_CP107006.1"/>
</dbReference>
<dbReference type="Proteomes" id="UP001162741">
    <property type="component" value="Chromosome"/>
</dbReference>
<organism evidence="1 2">
    <name type="scientific">Chitinophaga horti</name>
    <dbReference type="NCBI Taxonomy" id="2920382"/>
    <lineage>
        <taxon>Bacteria</taxon>
        <taxon>Pseudomonadati</taxon>
        <taxon>Bacteroidota</taxon>
        <taxon>Chitinophagia</taxon>
        <taxon>Chitinophagales</taxon>
        <taxon>Chitinophagaceae</taxon>
        <taxon>Chitinophaga</taxon>
    </lineage>
</organism>
<protein>
    <recommendedName>
        <fullName evidence="3">DUF3078 domain-containing protein</fullName>
    </recommendedName>
</protein>
<keyword evidence="2" id="KW-1185">Reference proteome</keyword>
<sequence length="304" mass="35139">MPYRFLLLVLLLSGFRVSGQGLAEIQRQLDSLLNAQEKSEFVLSLSYGNNPAYGGKRVEVDRPIVLKPFLSPTLAYYHKSGAFASVSTYYMFNATQKPFFETDLSVGYDYTKKRDFMAGINYTRYIYADSSDMPFTPIRNELFAYFIYRKWWLEPGLIFDYGWGERTMKVNRFFNRTISGSDFNVMVDVRHTFVFPELTGEHDALLVVPVFALTSGTANYYSNLKAGQYLTRSKSLKRFANRLRGEEETILDTNFEPRALDLSLRVSYIYKQFTVAPSYIVFKPLKGDDRSLFGYFTASLNYTF</sequence>
<dbReference type="EMBL" id="CP107006">
    <property type="protein sequence ID" value="UYQ91482.1"/>
    <property type="molecule type" value="Genomic_DNA"/>
</dbReference>
<name>A0ABY6IVS9_9BACT</name>
<gene>
    <name evidence="1" type="ORF">MKQ68_15425</name>
</gene>
<evidence type="ECO:0008006" key="3">
    <source>
        <dbReference type="Google" id="ProtNLM"/>
    </source>
</evidence>
<proteinExistence type="predicted"/>
<accession>A0ABY6IVS9</accession>
<reference evidence="1" key="1">
    <citation type="submission" date="2022-10" db="EMBL/GenBank/DDBJ databases">
        <title>Chitinophaga sp. nov., isolated from soil.</title>
        <authorList>
            <person name="Jeon C.O."/>
        </authorList>
    </citation>
    <scope>NUCLEOTIDE SEQUENCE</scope>
    <source>
        <strain evidence="1">R8</strain>
    </source>
</reference>